<evidence type="ECO:0000256" key="1">
    <source>
        <dbReference type="ARBA" id="ARBA00004370"/>
    </source>
</evidence>
<dbReference type="Gene3D" id="3.90.1310.10">
    <property type="entry name" value="Penicillin-binding protein 2a (Domain 2)"/>
    <property type="match status" value="1"/>
</dbReference>
<keyword evidence="6" id="KW-0614">Plasmid</keyword>
<dbReference type="InterPro" id="IPR050515">
    <property type="entry name" value="Beta-lactam/transpept"/>
</dbReference>
<dbReference type="GO" id="GO:0008658">
    <property type="term" value="F:penicillin binding"/>
    <property type="evidence" value="ECO:0007669"/>
    <property type="project" value="InterPro"/>
</dbReference>
<name>A0A142BPQ3_9HYPH</name>
<keyword evidence="2" id="KW-0121">Carboxypeptidase</keyword>
<dbReference type="GO" id="GO:0005886">
    <property type="term" value="C:plasma membrane"/>
    <property type="evidence" value="ECO:0007669"/>
    <property type="project" value="TreeGrafter"/>
</dbReference>
<evidence type="ECO:0000256" key="4">
    <source>
        <dbReference type="SAM" id="Phobius"/>
    </source>
</evidence>
<proteinExistence type="predicted"/>
<dbReference type="Pfam" id="PF03717">
    <property type="entry name" value="PBP_dimer"/>
    <property type="match status" value="1"/>
</dbReference>
<accession>A0A142BPQ3</accession>
<keyword evidence="4" id="KW-1133">Transmembrane helix</keyword>
<evidence type="ECO:0000256" key="3">
    <source>
        <dbReference type="ARBA" id="ARBA00023136"/>
    </source>
</evidence>
<comment type="subcellular location">
    <subcellularLocation>
        <location evidence="1">Membrane</location>
    </subcellularLocation>
</comment>
<dbReference type="InterPro" id="IPR005311">
    <property type="entry name" value="PBP_dimer"/>
</dbReference>
<sequence length="273" mass="29919">MTMISLAVRLRSRAHFSLKRNVNGKNGIIGTAARRRNQARQRIGILTASFFAVFLVIGARLVQYGLVKPLETASINDRVSAVASRPDIVDRNGELLATDLNMVSLYAEPRKTVDADEVVEKLATVIPNLDWRDMHRKLQSDSAFQWLRRQLSPQQQADILALGIPGIGFRPEKRRFYPGGPTAAHILGHVNVDNQGLAGMERYIDQEGLADLRAAGMTSETPLEPIRLSIDLRIQNIVREAIARAMSAYQAEAAGAVVLDVETGEVLAMASGA</sequence>
<dbReference type="SUPFAM" id="SSF56519">
    <property type="entry name" value="Penicillin binding protein dimerisation domain"/>
    <property type="match status" value="1"/>
</dbReference>
<dbReference type="GO" id="GO:0004180">
    <property type="term" value="F:carboxypeptidase activity"/>
    <property type="evidence" value="ECO:0007669"/>
    <property type="project" value="UniProtKB-KW"/>
</dbReference>
<gene>
    <name evidence="6" type="ORF">pSinB_202</name>
</gene>
<keyword evidence="4" id="KW-0812">Transmembrane</keyword>
<dbReference type="PANTHER" id="PTHR30627:SF1">
    <property type="entry name" value="PEPTIDOGLYCAN D,D-TRANSPEPTIDASE FTSI"/>
    <property type="match status" value="1"/>
</dbReference>
<keyword evidence="6" id="KW-0132">Cell division</keyword>
<feature type="transmembrane region" description="Helical" evidence="4">
    <location>
        <begin position="43"/>
        <end position="62"/>
    </location>
</feature>
<keyword evidence="2" id="KW-0645">Protease</keyword>
<evidence type="ECO:0000259" key="5">
    <source>
        <dbReference type="Pfam" id="PF03717"/>
    </source>
</evidence>
<dbReference type="SUPFAM" id="SSF56601">
    <property type="entry name" value="beta-lactamase/transpeptidase-like"/>
    <property type="match status" value="1"/>
</dbReference>
<dbReference type="AlphaFoldDB" id="A0A142BPQ3"/>
<dbReference type="GO" id="GO:0071555">
    <property type="term" value="P:cell wall organization"/>
    <property type="evidence" value="ECO:0007669"/>
    <property type="project" value="TreeGrafter"/>
</dbReference>
<keyword evidence="2" id="KW-0378">Hydrolase</keyword>
<organism evidence="6">
    <name type="scientific">Sinorhizobium sp. M14</name>
    <dbReference type="NCBI Taxonomy" id="430451"/>
    <lineage>
        <taxon>Bacteria</taxon>
        <taxon>Pseudomonadati</taxon>
        <taxon>Pseudomonadota</taxon>
        <taxon>Alphaproteobacteria</taxon>
        <taxon>Hyphomicrobiales</taxon>
        <taxon>Rhizobiaceae</taxon>
        <taxon>Sinorhizobium/Ensifer group</taxon>
        <taxon>Sinorhizobium</taxon>
    </lineage>
</organism>
<keyword evidence="3 4" id="KW-0472">Membrane</keyword>
<protein>
    <submittedName>
        <fullName evidence="6">Cell division protein FtsI (Penicillin-binding protein 3)</fullName>
    </submittedName>
</protein>
<dbReference type="PANTHER" id="PTHR30627">
    <property type="entry name" value="PEPTIDOGLYCAN D,D-TRANSPEPTIDASE"/>
    <property type="match status" value="1"/>
</dbReference>
<dbReference type="GO" id="GO:0051301">
    <property type="term" value="P:cell division"/>
    <property type="evidence" value="ECO:0007669"/>
    <property type="project" value="UniProtKB-KW"/>
</dbReference>
<dbReference type="Gene3D" id="3.40.710.10">
    <property type="entry name" value="DD-peptidase/beta-lactamase superfamily"/>
    <property type="match status" value="1"/>
</dbReference>
<evidence type="ECO:0000256" key="2">
    <source>
        <dbReference type="ARBA" id="ARBA00022645"/>
    </source>
</evidence>
<evidence type="ECO:0000313" key="6">
    <source>
        <dbReference type="EMBL" id="AMP35061.1"/>
    </source>
</evidence>
<keyword evidence="6" id="KW-0131">Cell cycle</keyword>
<geneLocation type="plasmid" evidence="6">
    <name>pSinB</name>
</geneLocation>
<reference evidence="6" key="1">
    <citation type="submission" date="2015-11" db="EMBL/GenBank/DDBJ databases">
        <title>Molecular characterization of pSinB plasmid of arsenite oxidizing, metalotolerant Sinorhizobium sp. M14 - insight into the heavy metal resistome of sinorhizobial extrachromosomal replicons.</title>
        <authorList>
            <person name="Romaniuk K."/>
            <person name="Decewicz P."/>
            <person name="Mielnicki S."/>
            <person name="Sklodowska A."/>
            <person name="Dziewit L."/>
            <person name="Drewniak L."/>
        </authorList>
    </citation>
    <scope>NUCLEOTIDE SEQUENCE</scope>
    <source>
        <strain evidence="6">M14</strain>
        <plasmid evidence="6">pSinB</plasmid>
    </source>
</reference>
<dbReference type="InterPro" id="IPR012338">
    <property type="entry name" value="Beta-lactam/transpept-like"/>
</dbReference>
<dbReference type="EMBL" id="KU140623">
    <property type="protein sequence ID" value="AMP35061.1"/>
    <property type="molecule type" value="Genomic_DNA"/>
</dbReference>
<dbReference type="InterPro" id="IPR036138">
    <property type="entry name" value="PBP_dimer_sf"/>
</dbReference>
<feature type="domain" description="Penicillin-binding protein dimerisation" evidence="5">
    <location>
        <begin position="82"/>
        <end position="194"/>
    </location>
</feature>